<evidence type="ECO:0000256" key="1">
    <source>
        <dbReference type="ARBA" id="ARBA00019284"/>
    </source>
</evidence>
<sequence>MAEIKKHLYVQKRDGSIESVHYDEIIARIKQLCYNLDSENIDPAAMAIHVIKKCLYPGITTSQLDDAAAEMAITMTTLHPDYEKLASRIAISNLHKQTKEKFSEDPTPAYVVFVVQHKTVNLCSDVEMFVISFKIRVTLIFYQK</sequence>
<dbReference type="GO" id="GO:0004748">
    <property type="term" value="F:ribonucleoside-diphosphate reductase activity, thioredoxin disulfide as acceptor"/>
    <property type="evidence" value="ECO:0007669"/>
    <property type="project" value="TreeGrafter"/>
</dbReference>
<proteinExistence type="predicted"/>
<evidence type="ECO:0000259" key="6">
    <source>
        <dbReference type="PROSITE" id="PS51161"/>
    </source>
</evidence>
<dbReference type="PROSITE" id="PS51161">
    <property type="entry name" value="ATP_CONE"/>
    <property type="match status" value="1"/>
</dbReference>
<dbReference type="AlphaFoldDB" id="A0A2S2QKE8"/>
<evidence type="ECO:0000256" key="3">
    <source>
        <dbReference type="ARBA" id="ARBA00022840"/>
    </source>
</evidence>
<evidence type="ECO:0000256" key="4">
    <source>
        <dbReference type="ARBA" id="ARBA00031255"/>
    </source>
</evidence>
<dbReference type="OrthoDB" id="6582252at2759"/>
<organism evidence="7">
    <name type="scientific">Sipha flava</name>
    <name type="common">yellow sugarcane aphid</name>
    <dbReference type="NCBI Taxonomy" id="143950"/>
    <lineage>
        <taxon>Eukaryota</taxon>
        <taxon>Metazoa</taxon>
        <taxon>Ecdysozoa</taxon>
        <taxon>Arthropoda</taxon>
        <taxon>Hexapoda</taxon>
        <taxon>Insecta</taxon>
        <taxon>Pterygota</taxon>
        <taxon>Neoptera</taxon>
        <taxon>Paraneoptera</taxon>
        <taxon>Hemiptera</taxon>
        <taxon>Sternorrhyncha</taxon>
        <taxon>Aphidomorpha</taxon>
        <taxon>Aphidoidea</taxon>
        <taxon>Aphididae</taxon>
        <taxon>Sipha</taxon>
    </lineage>
</organism>
<accession>A0A2S2QKE8</accession>
<dbReference type="SUPFAM" id="SSF48168">
    <property type="entry name" value="R1 subunit of ribonucleotide reductase, N-terminal domain"/>
    <property type="match status" value="1"/>
</dbReference>
<keyword evidence="2 5" id="KW-0547">Nucleotide-binding</keyword>
<evidence type="ECO:0000256" key="5">
    <source>
        <dbReference type="PROSITE-ProRule" id="PRU00492"/>
    </source>
</evidence>
<gene>
    <name evidence="7" type="primary">rnr-1</name>
    <name evidence="7" type="ORF">g.101943</name>
</gene>
<evidence type="ECO:0000313" key="7">
    <source>
        <dbReference type="EMBL" id="MBY78161.1"/>
    </source>
</evidence>
<reference evidence="7" key="1">
    <citation type="submission" date="2018-04" db="EMBL/GenBank/DDBJ databases">
        <title>Transcriptome assembly of Sipha flava.</title>
        <authorList>
            <person name="Scully E.D."/>
            <person name="Geib S.M."/>
            <person name="Palmer N.A."/>
            <person name="Koch K."/>
            <person name="Bradshaw J."/>
            <person name="Heng-Moss T."/>
            <person name="Sarath G."/>
        </authorList>
    </citation>
    <scope>NUCLEOTIDE SEQUENCE</scope>
</reference>
<dbReference type="PANTHER" id="PTHR11573">
    <property type="entry name" value="RIBONUCLEOSIDE-DIPHOSPHATE REDUCTASE LARGE CHAIN"/>
    <property type="match status" value="1"/>
</dbReference>
<protein>
    <recommendedName>
        <fullName evidence="1">Ribonucleoside-diphosphate reductase large subunit</fullName>
    </recommendedName>
    <alternativeName>
        <fullName evidence="4">Ribonucleotide reductase large subunit</fullName>
    </alternativeName>
</protein>
<dbReference type="InterPro" id="IPR005144">
    <property type="entry name" value="ATP-cone_dom"/>
</dbReference>
<dbReference type="EMBL" id="GGMS01008958">
    <property type="protein sequence ID" value="MBY78161.1"/>
    <property type="molecule type" value="Transcribed_RNA"/>
</dbReference>
<dbReference type="InterPro" id="IPR039718">
    <property type="entry name" value="Rrm1"/>
</dbReference>
<name>A0A2S2QKE8_9HEMI</name>
<dbReference type="InterPro" id="IPR008926">
    <property type="entry name" value="RNR_R1-su_N"/>
</dbReference>
<dbReference type="PANTHER" id="PTHR11573:SF6">
    <property type="entry name" value="RIBONUCLEOSIDE-DIPHOSPHATE REDUCTASE LARGE SUBUNIT"/>
    <property type="match status" value="1"/>
</dbReference>
<keyword evidence="3 5" id="KW-0067">ATP-binding</keyword>
<dbReference type="GO" id="GO:0005524">
    <property type="term" value="F:ATP binding"/>
    <property type="evidence" value="ECO:0007669"/>
    <property type="project" value="UniProtKB-UniRule"/>
</dbReference>
<evidence type="ECO:0000256" key="2">
    <source>
        <dbReference type="ARBA" id="ARBA00022741"/>
    </source>
</evidence>
<dbReference type="GO" id="GO:0005971">
    <property type="term" value="C:ribonucleoside-diphosphate reductase complex"/>
    <property type="evidence" value="ECO:0007669"/>
    <property type="project" value="TreeGrafter"/>
</dbReference>
<dbReference type="GO" id="GO:0009263">
    <property type="term" value="P:deoxyribonucleotide biosynthetic process"/>
    <property type="evidence" value="ECO:0007669"/>
    <property type="project" value="TreeGrafter"/>
</dbReference>
<feature type="domain" description="ATP-cone" evidence="6">
    <location>
        <begin position="8"/>
        <end position="100"/>
    </location>
</feature>
<dbReference type="Pfam" id="PF03477">
    <property type="entry name" value="ATP-cone"/>
    <property type="match status" value="1"/>
</dbReference>